<name>A0AAN7SQ16_9COLE</name>
<evidence type="ECO:0000313" key="3">
    <source>
        <dbReference type="Proteomes" id="UP001353858"/>
    </source>
</evidence>
<dbReference type="AlphaFoldDB" id="A0AAN7SQ16"/>
<keyword evidence="1" id="KW-0812">Transmembrane</keyword>
<evidence type="ECO:0000256" key="1">
    <source>
        <dbReference type="SAM" id="Phobius"/>
    </source>
</evidence>
<organism evidence="2 3">
    <name type="scientific">Aquatica leii</name>
    <dbReference type="NCBI Taxonomy" id="1421715"/>
    <lineage>
        <taxon>Eukaryota</taxon>
        <taxon>Metazoa</taxon>
        <taxon>Ecdysozoa</taxon>
        <taxon>Arthropoda</taxon>
        <taxon>Hexapoda</taxon>
        <taxon>Insecta</taxon>
        <taxon>Pterygota</taxon>
        <taxon>Neoptera</taxon>
        <taxon>Endopterygota</taxon>
        <taxon>Coleoptera</taxon>
        <taxon>Polyphaga</taxon>
        <taxon>Elateriformia</taxon>
        <taxon>Elateroidea</taxon>
        <taxon>Lampyridae</taxon>
        <taxon>Luciolinae</taxon>
        <taxon>Aquatica</taxon>
    </lineage>
</organism>
<accession>A0AAN7SQ16</accession>
<evidence type="ECO:0000313" key="2">
    <source>
        <dbReference type="EMBL" id="KAK4877200.1"/>
    </source>
</evidence>
<keyword evidence="1" id="KW-1133">Transmembrane helix</keyword>
<dbReference type="Proteomes" id="UP001353858">
    <property type="component" value="Unassembled WGS sequence"/>
</dbReference>
<proteinExistence type="predicted"/>
<gene>
    <name evidence="2" type="ORF">RN001_009706</name>
</gene>
<feature type="transmembrane region" description="Helical" evidence="1">
    <location>
        <begin position="95"/>
        <end position="119"/>
    </location>
</feature>
<reference evidence="3" key="1">
    <citation type="submission" date="2023-01" db="EMBL/GenBank/DDBJ databases">
        <title>Key to firefly adult light organ development and bioluminescence: homeobox transcription factors regulate luciferase expression and transportation to peroxisome.</title>
        <authorList>
            <person name="Fu X."/>
        </authorList>
    </citation>
    <scope>NUCLEOTIDE SEQUENCE [LARGE SCALE GENOMIC DNA]</scope>
</reference>
<protein>
    <submittedName>
        <fullName evidence="2">Uncharacterized protein</fullName>
    </submittedName>
</protein>
<dbReference type="EMBL" id="JARPUR010000004">
    <property type="protein sequence ID" value="KAK4877200.1"/>
    <property type="molecule type" value="Genomic_DNA"/>
</dbReference>
<sequence>MDEVSVVVHGGNNISDNTWWLDIVENEATVPIPLDGSEGGLWSGNFVPPPPRPLFLEETISPDGLTTCDLCTWAWKNSKTFTLDATLGTPGKVEWVLTLVIVSLISAVVGAVVMVIALYCRRMKNAVSNDSANTSNSVSISLQPIEAAPDNKSTHPSLPDHNGSKSLWHRVFKKSQTAPSQLNALPTSTNENHYTHMDETYNVTDEALYAELDQYSNSPAYQNSGYADPDIPPSSAPSSAYYSDLSVNTTNNDRTYEIIGLAAAPVWDSSDPLQRVKLSAISETVTVPSDYV</sequence>
<keyword evidence="1" id="KW-0472">Membrane</keyword>
<keyword evidence="3" id="KW-1185">Reference proteome</keyword>
<comment type="caution">
    <text evidence="2">The sequence shown here is derived from an EMBL/GenBank/DDBJ whole genome shotgun (WGS) entry which is preliminary data.</text>
</comment>